<dbReference type="Proteomes" id="UP000746690">
    <property type="component" value="Unassembled WGS sequence"/>
</dbReference>
<evidence type="ECO:0000256" key="10">
    <source>
        <dbReference type="SAM" id="SignalP"/>
    </source>
</evidence>
<accession>A0ABX1S1D2</accession>
<evidence type="ECO:0000256" key="2">
    <source>
        <dbReference type="ARBA" id="ARBA00022448"/>
    </source>
</evidence>
<comment type="similarity">
    <text evidence="8 9">Belongs to the TonB-dependent receptor family.</text>
</comment>
<dbReference type="Pfam" id="PF13715">
    <property type="entry name" value="CarbopepD_reg_2"/>
    <property type="match status" value="1"/>
</dbReference>
<comment type="caution">
    <text evidence="13">The sequence shown here is derived from an EMBL/GenBank/DDBJ whole genome shotgun (WGS) entry which is preliminary data.</text>
</comment>
<feature type="chain" id="PRO_5045618202" evidence="10">
    <location>
        <begin position="24"/>
        <end position="1004"/>
    </location>
</feature>
<feature type="domain" description="TonB-dependent receptor plug" evidence="12">
    <location>
        <begin position="116"/>
        <end position="221"/>
    </location>
</feature>
<dbReference type="InterPro" id="IPR023997">
    <property type="entry name" value="TonB-dep_OMP_SusC/RagA_CS"/>
</dbReference>
<keyword evidence="10" id="KW-0732">Signal</keyword>
<feature type="signal peptide" evidence="10">
    <location>
        <begin position="1"/>
        <end position="23"/>
    </location>
</feature>
<dbReference type="InterPro" id="IPR037066">
    <property type="entry name" value="Plug_dom_sf"/>
</dbReference>
<dbReference type="NCBIfam" id="TIGR04056">
    <property type="entry name" value="OMP_RagA_SusC"/>
    <property type="match status" value="1"/>
</dbReference>
<name>A0ABX1S1D2_9FLAO</name>
<evidence type="ECO:0000256" key="6">
    <source>
        <dbReference type="ARBA" id="ARBA00023136"/>
    </source>
</evidence>
<evidence type="ECO:0000256" key="4">
    <source>
        <dbReference type="ARBA" id="ARBA00022692"/>
    </source>
</evidence>
<evidence type="ECO:0000313" key="13">
    <source>
        <dbReference type="EMBL" id="NMH89033.1"/>
    </source>
</evidence>
<dbReference type="RefSeq" id="WP_169675634.1">
    <property type="nucleotide sequence ID" value="NZ_JABBHF010000010.1"/>
</dbReference>
<dbReference type="Gene3D" id="2.170.130.10">
    <property type="entry name" value="TonB-dependent receptor, plug domain"/>
    <property type="match status" value="1"/>
</dbReference>
<evidence type="ECO:0000313" key="14">
    <source>
        <dbReference type="Proteomes" id="UP000746690"/>
    </source>
</evidence>
<protein>
    <submittedName>
        <fullName evidence="13">TonB-dependent receptor</fullName>
    </submittedName>
</protein>
<dbReference type="InterPro" id="IPR000531">
    <property type="entry name" value="Beta-barrel_TonB"/>
</dbReference>
<keyword evidence="3 8" id="KW-1134">Transmembrane beta strand</keyword>
<dbReference type="InterPro" id="IPR012910">
    <property type="entry name" value="Plug_dom"/>
</dbReference>
<keyword evidence="14" id="KW-1185">Reference proteome</keyword>
<proteinExistence type="inferred from homology"/>
<feature type="domain" description="TonB-dependent receptor-like beta-barrel" evidence="11">
    <location>
        <begin position="362"/>
        <end position="943"/>
    </location>
</feature>
<keyword evidence="4 8" id="KW-0812">Transmembrane</keyword>
<gene>
    <name evidence="13" type="ORF">HHX25_16085</name>
</gene>
<dbReference type="InterPro" id="IPR039426">
    <property type="entry name" value="TonB-dep_rcpt-like"/>
</dbReference>
<evidence type="ECO:0000256" key="1">
    <source>
        <dbReference type="ARBA" id="ARBA00004571"/>
    </source>
</evidence>
<dbReference type="PROSITE" id="PS52016">
    <property type="entry name" value="TONB_DEPENDENT_REC_3"/>
    <property type="match status" value="1"/>
</dbReference>
<dbReference type="NCBIfam" id="TIGR04057">
    <property type="entry name" value="SusC_RagA_signa"/>
    <property type="match status" value="1"/>
</dbReference>
<keyword evidence="2 8" id="KW-0813">Transport</keyword>
<evidence type="ECO:0000259" key="12">
    <source>
        <dbReference type="Pfam" id="PF07715"/>
    </source>
</evidence>
<keyword evidence="6 8" id="KW-0472">Membrane</keyword>
<keyword evidence="13" id="KW-0675">Receptor</keyword>
<sequence length="1004" mass="109174">MKKNVLRQLFALVFPLLGIMANAQVSTVSGTVTDGEFPLPGVNIVVKNTTNGTSSDFDGNFTINDVSPGDIIVFSYVGYKAQEVTIGSETTINVILIEDTAALDEVVIVGYGTSNKRELTGSVGTVKGGDLANTVAGNPTAALQGKLTGIQVENPGGQPGGTGNVFIRGINSLSNASPLYIVDGLFVDNMNYINPLDIDNISVLKDAAAAAIYGSRAANGVVLIKTKHGRKNKGLEITFNSRIGFDTPSKKLDFINGQQYTDYLNQRFANDGSSTTVSFNGVNTDWQEENLQSGLIEDYGLSLSGGGEKSSYYSSINYFYQDGILVGSGFKRLNARFNSSHEFGKFKLTQSLGLTEAKLQRNNWYGFDGTTAPTVALRNANNEGGFEAPSTDIHGPGGVNQFALASLENNLVTTRTLFASLKLDYHITEDLTAGVNLGIDYTNQKQFQFTPTYFMSLVDPVRNVNDLNDLTDARIDAINLLFEPTISYKKTFNDVHKVSAVLGYTRFIETEDASGIYGQGTPANSIQVVSALPSSDQNILLGQNNKAGLVSYFGRLNYNYDDKYIFSGTLRRDASSRFAKENQEGYFPSVSAAWNISNEAFWKSETINFFKLRMSYGELGSYPDVFYPTQAVFLANQSNTSFGGGVANGLAQTTLADQNLVWETTKTFDIGVDMSFLNSAITFSADYYSKDVEDALVPISVPSTAGVSLPVVRNAGTLINNGFEFDLTYKKSEGDFTYSVGTNFSFNLKNEAKDIPATILGPGIDEDLRVVNRTEANGPVGAFYGWVVEDKVDPATGDFIRVDTDGVPGITSDDQTIIGDPTPDFTYGLNFSGEYKKFDFSLNFNGVSGNEIYNLSRYYNILWQDGGKLTDVLNSWTPSNTDTNIPRATVDDEAGNKEPSSFFVENGSYFRLKNLEVGYNFGENALGVDWIKSVRLSLNIQNVFVITDYSGYDPDVASTNSGRANINSGVPGVRTDVNPLLGRGLDQRAYPNARTFMLGLQAKF</sequence>
<dbReference type="Gene3D" id="2.60.40.1120">
    <property type="entry name" value="Carboxypeptidase-like, regulatory domain"/>
    <property type="match status" value="1"/>
</dbReference>
<dbReference type="SUPFAM" id="SSF49464">
    <property type="entry name" value="Carboxypeptidase regulatory domain-like"/>
    <property type="match status" value="1"/>
</dbReference>
<dbReference type="EMBL" id="JABBHF010000010">
    <property type="protein sequence ID" value="NMH89033.1"/>
    <property type="molecule type" value="Genomic_DNA"/>
</dbReference>
<keyword evidence="7 8" id="KW-0998">Cell outer membrane</keyword>
<dbReference type="InterPro" id="IPR023996">
    <property type="entry name" value="TonB-dep_OMP_SusC/RagA"/>
</dbReference>
<evidence type="ECO:0000256" key="9">
    <source>
        <dbReference type="RuleBase" id="RU003357"/>
    </source>
</evidence>
<evidence type="ECO:0000256" key="7">
    <source>
        <dbReference type="ARBA" id="ARBA00023237"/>
    </source>
</evidence>
<dbReference type="Gene3D" id="2.40.170.20">
    <property type="entry name" value="TonB-dependent receptor, beta-barrel domain"/>
    <property type="match status" value="1"/>
</dbReference>
<evidence type="ECO:0000256" key="8">
    <source>
        <dbReference type="PROSITE-ProRule" id="PRU01360"/>
    </source>
</evidence>
<comment type="subcellular location">
    <subcellularLocation>
        <location evidence="1 8">Cell outer membrane</location>
        <topology evidence="1 8">Multi-pass membrane protein</topology>
    </subcellularLocation>
</comment>
<evidence type="ECO:0000256" key="3">
    <source>
        <dbReference type="ARBA" id="ARBA00022452"/>
    </source>
</evidence>
<dbReference type="SUPFAM" id="SSF56935">
    <property type="entry name" value="Porins"/>
    <property type="match status" value="1"/>
</dbReference>
<dbReference type="Pfam" id="PF07715">
    <property type="entry name" value="Plug"/>
    <property type="match status" value="1"/>
</dbReference>
<dbReference type="InterPro" id="IPR036942">
    <property type="entry name" value="Beta-barrel_TonB_sf"/>
</dbReference>
<evidence type="ECO:0000256" key="5">
    <source>
        <dbReference type="ARBA" id="ARBA00023077"/>
    </source>
</evidence>
<keyword evidence="5 9" id="KW-0798">TonB box</keyword>
<dbReference type="InterPro" id="IPR008969">
    <property type="entry name" value="CarboxyPept-like_regulatory"/>
</dbReference>
<evidence type="ECO:0000259" key="11">
    <source>
        <dbReference type="Pfam" id="PF00593"/>
    </source>
</evidence>
<organism evidence="13 14">
    <name type="scientific">Flavivirga algicola</name>
    <dbReference type="NCBI Taxonomy" id="2729136"/>
    <lineage>
        <taxon>Bacteria</taxon>
        <taxon>Pseudomonadati</taxon>
        <taxon>Bacteroidota</taxon>
        <taxon>Flavobacteriia</taxon>
        <taxon>Flavobacteriales</taxon>
        <taxon>Flavobacteriaceae</taxon>
        <taxon>Flavivirga</taxon>
    </lineage>
</organism>
<reference evidence="13 14" key="1">
    <citation type="submission" date="2020-04" db="EMBL/GenBank/DDBJ databases">
        <title>A Flavivirga sp. nov.</title>
        <authorList>
            <person name="Sun X."/>
        </authorList>
    </citation>
    <scope>NUCLEOTIDE SEQUENCE [LARGE SCALE GENOMIC DNA]</scope>
    <source>
        <strain evidence="13 14">Y03</strain>
    </source>
</reference>
<dbReference type="Pfam" id="PF00593">
    <property type="entry name" value="TonB_dep_Rec_b-barrel"/>
    <property type="match status" value="1"/>
</dbReference>